<dbReference type="InterPro" id="IPR044068">
    <property type="entry name" value="CB"/>
</dbReference>
<keyword evidence="4" id="KW-0233">DNA recombination</keyword>
<evidence type="ECO:0000313" key="9">
    <source>
        <dbReference type="Proteomes" id="UP000514509"/>
    </source>
</evidence>
<reference evidence="8 9" key="1">
    <citation type="submission" date="2020-08" db="EMBL/GenBank/DDBJ databases">
        <title>Adhaeribacter dokdonensis sp. nov., isolated from the rhizosphere of Elymus tsukushiensis, a plant native to the Dokdo Islands, Republic of Korea.</title>
        <authorList>
            <person name="Ghim S.Y."/>
        </authorList>
    </citation>
    <scope>NUCLEOTIDE SEQUENCE [LARGE SCALE GENOMIC DNA]</scope>
    <source>
        <strain evidence="8 9">KUDC8001</strain>
    </source>
</reference>
<dbReference type="InterPro" id="IPR010998">
    <property type="entry name" value="Integrase_recombinase_N"/>
</dbReference>
<evidence type="ECO:0000313" key="8">
    <source>
        <dbReference type="EMBL" id="QMU27699.1"/>
    </source>
</evidence>
<proteinExistence type="inferred from homology"/>
<dbReference type="InterPro" id="IPR002104">
    <property type="entry name" value="Integrase_catalytic"/>
</dbReference>
<dbReference type="AlphaFoldDB" id="A0A7L7L5P1"/>
<evidence type="ECO:0000256" key="3">
    <source>
        <dbReference type="ARBA" id="ARBA00023125"/>
    </source>
</evidence>
<name>A0A7L7L5P1_9BACT</name>
<dbReference type="RefSeq" id="WP_182414893.1">
    <property type="nucleotide sequence ID" value="NZ_CP055153.1"/>
</dbReference>
<keyword evidence="2" id="KW-0229">DNA integration</keyword>
<gene>
    <name evidence="8" type="ORF">HUW48_06395</name>
</gene>
<dbReference type="SUPFAM" id="SSF56349">
    <property type="entry name" value="DNA breaking-rejoining enzymes"/>
    <property type="match status" value="1"/>
</dbReference>
<feature type="domain" description="Tyr recombinase" evidence="6">
    <location>
        <begin position="191"/>
        <end position="373"/>
    </location>
</feature>
<sequence>MYTDPQIHNPKDVAQRSYILFYYNGKRCRYYNGKALNISCFPNNAKTYSERERLLKQLQREYSRALLKGWSPETKEAESLPKPKQPSFIELLHRVTKEIDNSSYSKTYKRDIRSVAEQFTQFLEKSKRENVLPNQVTSADVERFLQQFSSSGTYYQNKRRTFAALFSKLVNQGYCQSNPVFATTKRKAKAVLHQAYTTEQLSLVLPYLKKHYHNLFLCALLMYGTLLRPHQEIRLLKRKHFDEYFSRFILAGDENKGGRIRSLPVPEFVKQELLNRKIHELLPEQYIFTGNSLPFNDSYFNTVWSRAKVRMLQLELIGPNQTLYSFRHAASVNVFERSQNLKLLQQLLDHSSMTTTLTYLRSIGVIQLENSVMPELGLI</sequence>
<dbReference type="InterPro" id="IPR011010">
    <property type="entry name" value="DNA_brk_join_enz"/>
</dbReference>
<dbReference type="EMBL" id="CP055153">
    <property type="protein sequence ID" value="QMU27699.1"/>
    <property type="molecule type" value="Genomic_DNA"/>
</dbReference>
<dbReference type="PANTHER" id="PTHR30349">
    <property type="entry name" value="PHAGE INTEGRASE-RELATED"/>
    <property type="match status" value="1"/>
</dbReference>
<dbReference type="GO" id="GO:0015074">
    <property type="term" value="P:DNA integration"/>
    <property type="evidence" value="ECO:0007669"/>
    <property type="project" value="UniProtKB-KW"/>
</dbReference>
<feature type="domain" description="Core-binding (CB)" evidence="7">
    <location>
        <begin position="86"/>
        <end position="170"/>
    </location>
</feature>
<evidence type="ECO:0000256" key="4">
    <source>
        <dbReference type="ARBA" id="ARBA00023172"/>
    </source>
</evidence>
<comment type="similarity">
    <text evidence="1">Belongs to the 'phage' integrase family.</text>
</comment>
<dbReference type="PANTHER" id="PTHR30349:SF41">
    <property type="entry name" value="INTEGRASE_RECOMBINASE PROTEIN MJ0367-RELATED"/>
    <property type="match status" value="1"/>
</dbReference>
<evidence type="ECO:0000259" key="6">
    <source>
        <dbReference type="PROSITE" id="PS51898"/>
    </source>
</evidence>
<dbReference type="KEGG" id="add:HUW48_06395"/>
<evidence type="ECO:0000256" key="2">
    <source>
        <dbReference type="ARBA" id="ARBA00022908"/>
    </source>
</evidence>
<evidence type="ECO:0000256" key="1">
    <source>
        <dbReference type="ARBA" id="ARBA00008857"/>
    </source>
</evidence>
<evidence type="ECO:0000256" key="5">
    <source>
        <dbReference type="PROSITE-ProRule" id="PRU01248"/>
    </source>
</evidence>
<dbReference type="Proteomes" id="UP000514509">
    <property type="component" value="Chromosome"/>
</dbReference>
<dbReference type="InterPro" id="IPR013762">
    <property type="entry name" value="Integrase-like_cat_sf"/>
</dbReference>
<dbReference type="Gene3D" id="1.10.150.130">
    <property type="match status" value="1"/>
</dbReference>
<keyword evidence="9" id="KW-1185">Reference proteome</keyword>
<dbReference type="PROSITE" id="PS51900">
    <property type="entry name" value="CB"/>
    <property type="match status" value="1"/>
</dbReference>
<keyword evidence="3 5" id="KW-0238">DNA-binding</keyword>
<dbReference type="PROSITE" id="PS51898">
    <property type="entry name" value="TYR_RECOMBINASE"/>
    <property type="match status" value="1"/>
</dbReference>
<dbReference type="Gene3D" id="1.10.443.10">
    <property type="entry name" value="Intergrase catalytic core"/>
    <property type="match status" value="1"/>
</dbReference>
<dbReference type="Pfam" id="PF00589">
    <property type="entry name" value="Phage_integrase"/>
    <property type="match status" value="1"/>
</dbReference>
<accession>A0A7L7L5P1</accession>
<dbReference type="GO" id="GO:0003677">
    <property type="term" value="F:DNA binding"/>
    <property type="evidence" value="ECO:0007669"/>
    <property type="project" value="UniProtKB-UniRule"/>
</dbReference>
<dbReference type="InterPro" id="IPR050090">
    <property type="entry name" value="Tyrosine_recombinase_XerCD"/>
</dbReference>
<evidence type="ECO:0000259" key="7">
    <source>
        <dbReference type="PROSITE" id="PS51900"/>
    </source>
</evidence>
<protein>
    <submittedName>
        <fullName evidence="8">Tyrosine-type recombinase/integrase</fullName>
    </submittedName>
</protein>
<dbReference type="GO" id="GO:0006310">
    <property type="term" value="P:DNA recombination"/>
    <property type="evidence" value="ECO:0007669"/>
    <property type="project" value="UniProtKB-KW"/>
</dbReference>
<organism evidence="8 9">
    <name type="scientific">Adhaeribacter radiodurans</name>
    <dbReference type="NCBI Taxonomy" id="2745197"/>
    <lineage>
        <taxon>Bacteria</taxon>
        <taxon>Pseudomonadati</taxon>
        <taxon>Bacteroidota</taxon>
        <taxon>Cytophagia</taxon>
        <taxon>Cytophagales</taxon>
        <taxon>Hymenobacteraceae</taxon>
        <taxon>Adhaeribacter</taxon>
    </lineage>
</organism>